<reference evidence="3" key="1">
    <citation type="submission" date="2023-02" db="EMBL/GenBank/DDBJ databases">
        <authorList>
            <person name="Palmer J.M."/>
        </authorList>
    </citation>
    <scope>NUCLEOTIDE SEQUENCE</scope>
    <source>
        <strain evidence="3">FW57</strain>
    </source>
</reference>
<sequence>MKLFALLALGTASAIAAPLVSERQANACFVIGNTALPKEVSDTVAAIQSRITCSSSQTTLSNVPDVSSGGVSFSSRVATPTPLRTADLATFPKQLDVYLATEAGIRSVGGNLAIKVPKFFLQFQVDHLLEKVLKNAPREAQALKDQVTALAKYTIEP</sequence>
<gene>
    <name evidence="3" type="ORF">NEMBOFW57_009029</name>
</gene>
<proteinExistence type="predicted"/>
<feature type="chain" id="PRO_5041984109" description="DUF7143 domain-containing protein" evidence="1">
    <location>
        <begin position="17"/>
        <end position="157"/>
    </location>
</feature>
<dbReference type="PANTHER" id="PTHR37592">
    <property type="match status" value="1"/>
</dbReference>
<comment type="caution">
    <text evidence="3">The sequence shown here is derived from an EMBL/GenBank/DDBJ whole genome shotgun (WGS) entry which is preliminary data.</text>
</comment>
<evidence type="ECO:0000313" key="3">
    <source>
        <dbReference type="EMBL" id="KAG7286718.1"/>
    </source>
</evidence>
<dbReference type="PANTHER" id="PTHR37592:SF1">
    <property type="match status" value="1"/>
</dbReference>
<accession>A0AAD4EWQ0</accession>
<keyword evidence="4" id="KW-1185">Reference proteome</keyword>
<name>A0AAD4EWQ0_9PEZI</name>
<dbReference type="AlphaFoldDB" id="A0AAD4EWQ0"/>
<dbReference type="Proteomes" id="UP001197093">
    <property type="component" value="Unassembled WGS sequence"/>
</dbReference>
<feature type="signal peptide" evidence="1">
    <location>
        <begin position="1"/>
        <end position="16"/>
    </location>
</feature>
<dbReference type="EMBL" id="JAHCVI010000004">
    <property type="protein sequence ID" value="KAG7286718.1"/>
    <property type="molecule type" value="Genomic_DNA"/>
</dbReference>
<organism evidence="3 4">
    <name type="scientific">Staphylotrichum longicolle</name>
    <dbReference type="NCBI Taxonomy" id="669026"/>
    <lineage>
        <taxon>Eukaryota</taxon>
        <taxon>Fungi</taxon>
        <taxon>Dikarya</taxon>
        <taxon>Ascomycota</taxon>
        <taxon>Pezizomycotina</taxon>
        <taxon>Sordariomycetes</taxon>
        <taxon>Sordariomycetidae</taxon>
        <taxon>Sordariales</taxon>
        <taxon>Chaetomiaceae</taxon>
        <taxon>Staphylotrichum</taxon>
    </lineage>
</organism>
<feature type="domain" description="DUF7143" evidence="2">
    <location>
        <begin position="30"/>
        <end position="125"/>
    </location>
</feature>
<dbReference type="InterPro" id="IPR055567">
    <property type="entry name" value="DUF7143"/>
</dbReference>
<protein>
    <recommendedName>
        <fullName evidence="2">DUF7143 domain-containing protein</fullName>
    </recommendedName>
</protein>
<keyword evidence="1" id="KW-0732">Signal</keyword>
<evidence type="ECO:0000259" key="2">
    <source>
        <dbReference type="Pfam" id="PF23631"/>
    </source>
</evidence>
<evidence type="ECO:0000313" key="4">
    <source>
        <dbReference type="Proteomes" id="UP001197093"/>
    </source>
</evidence>
<dbReference type="Pfam" id="PF23631">
    <property type="entry name" value="DUF7143"/>
    <property type="match status" value="1"/>
</dbReference>
<evidence type="ECO:0000256" key="1">
    <source>
        <dbReference type="SAM" id="SignalP"/>
    </source>
</evidence>